<keyword evidence="5" id="KW-1185">Reference proteome</keyword>
<evidence type="ECO:0000313" key="5">
    <source>
        <dbReference type="Proteomes" id="UP000052015"/>
    </source>
</evidence>
<dbReference type="STRING" id="908809.ABG79_01826"/>
<organism evidence="4 5">
    <name type="scientific">Caloramator mitchellensis</name>
    <dbReference type="NCBI Taxonomy" id="908809"/>
    <lineage>
        <taxon>Bacteria</taxon>
        <taxon>Bacillati</taxon>
        <taxon>Bacillota</taxon>
        <taxon>Clostridia</taxon>
        <taxon>Eubacteriales</taxon>
        <taxon>Clostridiaceae</taxon>
        <taxon>Caloramator</taxon>
    </lineage>
</organism>
<reference evidence="4 5" key="1">
    <citation type="submission" date="2015-09" db="EMBL/GenBank/DDBJ databases">
        <title>Draft genome sequence of a Caloramator mitchellensis, a moderate thermophile from the Great Artesian Basin of Australia.</title>
        <authorList>
            <person name="Patel B.K."/>
        </authorList>
    </citation>
    <scope>NUCLEOTIDE SEQUENCE [LARGE SCALE GENOMIC DNA]</scope>
    <source>
        <strain evidence="4 5">VF08</strain>
    </source>
</reference>
<protein>
    <recommendedName>
        <fullName evidence="3">DUF7922 domain-containing protein</fullName>
    </recommendedName>
</protein>
<feature type="transmembrane region" description="Helical" evidence="2">
    <location>
        <begin position="241"/>
        <end position="258"/>
    </location>
</feature>
<dbReference type="EMBL" id="LKHP01000011">
    <property type="protein sequence ID" value="KRQ86314.1"/>
    <property type="molecule type" value="Genomic_DNA"/>
</dbReference>
<accession>A0A0R3JTH8</accession>
<feature type="coiled-coil region" evidence="1">
    <location>
        <begin position="156"/>
        <end position="183"/>
    </location>
</feature>
<keyword evidence="2" id="KW-0812">Transmembrane</keyword>
<feature type="domain" description="DUF7922" evidence="3">
    <location>
        <begin position="9"/>
        <end position="119"/>
    </location>
</feature>
<dbReference type="OrthoDB" id="1705475at2"/>
<name>A0A0R3JTH8_CALMK</name>
<dbReference type="Pfam" id="PF25538">
    <property type="entry name" value="DUF7922"/>
    <property type="match status" value="1"/>
</dbReference>
<evidence type="ECO:0000256" key="1">
    <source>
        <dbReference type="SAM" id="Coils"/>
    </source>
</evidence>
<evidence type="ECO:0000313" key="4">
    <source>
        <dbReference type="EMBL" id="KRQ86314.1"/>
    </source>
</evidence>
<dbReference type="InterPro" id="IPR057682">
    <property type="entry name" value="DUF7922"/>
</dbReference>
<keyword evidence="1" id="KW-0175">Coiled coil</keyword>
<proteinExistence type="predicted"/>
<gene>
    <name evidence="4" type="ORF">ABG79_01826</name>
</gene>
<dbReference type="RefSeq" id="WP_057979153.1">
    <property type="nucleotide sequence ID" value="NZ_LKHP01000011.1"/>
</dbReference>
<sequence>MANKRAYTRYFIIFQEDDKGFGIAQDKPPTGYAKIENKNGRSKVTFYVQNLLTEKGPYTACLIDSTKNPPILARLGNINVDETGRGEIWWEYREDDIAETGNHIDRFNVAAILVEGESVVAPLSGQVGKDRSSWKERLNLRARIEETPDELEEEELSEEALKFKEYEERIKDEIKKINNEEVEITETRDGEKEKYEYKESGYAKVFHKLLKRHEELRLKTEMENTRWWRIPLERPMMDPKYMPYFCVIYHILLAYPYMNYIMYAKKAGHYYFGLKYDDEGEIEYVIYGIEGENNKKDQPYFGATGFKKWLKIDDKKGMWIMIYNPWTGMVMM</sequence>
<evidence type="ECO:0000259" key="3">
    <source>
        <dbReference type="Pfam" id="PF25538"/>
    </source>
</evidence>
<comment type="caution">
    <text evidence="4">The sequence shown here is derived from an EMBL/GenBank/DDBJ whole genome shotgun (WGS) entry which is preliminary data.</text>
</comment>
<dbReference type="Proteomes" id="UP000052015">
    <property type="component" value="Unassembled WGS sequence"/>
</dbReference>
<dbReference type="AlphaFoldDB" id="A0A0R3JTH8"/>
<keyword evidence="2" id="KW-1133">Transmembrane helix</keyword>
<evidence type="ECO:0000256" key="2">
    <source>
        <dbReference type="SAM" id="Phobius"/>
    </source>
</evidence>
<keyword evidence="2" id="KW-0472">Membrane</keyword>